<organism evidence="3 4">
    <name type="scientific">Giardia intestinalis</name>
    <name type="common">Giardia lamblia</name>
    <dbReference type="NCBI Taxonomy" id="5741"/>
    <lineage>
        <taxon>Eukaryota</taxon>
        <taxon>Metamonada</taxon>
        <taxon>Diplomonadida</taxon>
        <taxon>Hexamitidae</taxon>
        <taxon>Giardiinae</taxon>
        <taxon>Giardia</taxon>
    </lineage>
</organism>
<dbReference type="EMBL" id="AHHH01000065">
    <property type="protein sequence ID" value="ESU42913.1"/>
    <property type="molecule type" value="Genomic_DNA"/>
</dbReference>
<evidence type="ECO:0000256" key="1">
    <source>
        <dbReference type="SAM" id="MobiDB-lite"/>
    </source>
</evidence>
<feature type="transmembrane region" description="Helical" evidence="2">
    <location>
        <begin position="6"/>
        <end position="24"/>
    </location>
</feature>
<reference evidence="4" key="1">
    <citation type="submission" date="2012-02" db="EMBL/GenBank/DDBJ databases">
        <title>Genome sequencing of Giardia lamblia Genotypes A2 and B isolates (DH and GS) and comparative analysis with the genomes of Genotypes A1 and E (WB and Pig).</title>
        <authorList>
            <person name="Adam R."/>
            <person name="Dahlstrom E."/>
            <person name="Martens C."/>
            <person name="Bruno D."/>
            <person name="Barbian K."/>
            <person name="Porcella S.F."/>
            <person name="Nash T."/>
        </authorList>
    </citation>
    <scope>NUCLEOTIDE SEQUENCE</scope>
    <source>
        <strain evidence="4">GS</strain>
    </source>
</reference>
<dbReference type="Proteomes" id="UP000018040">
    <property type="component" value="Unassembled WGS sequence"/>
</dbReference>
<dbReference type="GO" id="GO:0016301">
    <property type="term" value="F:kinase activity"/>
    <property type="evidence" value="ECO:0007669"/>
    <property type="project" value="UniProtKB-KW"/>
</dbReference>
<sequence>VQTAVATPLIVYALVMLVGMPVPAERASRVPMDTLHALLHTSQPSSPSPVHPIDGPPPLMRAQPLAGMYSRDGPAPQQLYLLRRGQQVRCTVCSAGGR</sequence>
<keyword evidence="2" id="KW-1133">Transmembrane helix</keyword>
<gene>
    <name evidence="3" type="ORF">GSB_151144</name>
</gene>
<protein>
    <submittedName>
        <fullName evidence="3">Adenylate kinase</fullName>
    </submittedName>
</protein>
<feature type="non-terminal residue" evidence="3">
    <location>
        <position position="1"/>
    </location>
</feature>
<keyword evidence="3" id="KW-0418">Kinase</keyword>
<dbReference type="AlphaFoldDB" id="V6TVB3"/>
<keyword evidence="3" id="KW-0808">Transferase</keyword>
<reference evidence="3 4" key="2">
    <citation type="journal article" date="2013" name="Genome Biol. Evol.">
        <title>Genome sequencing of Giardia lamblia genotypes A2 and B isolates (DH and GS) and comparative analysis with the genomes of genotypes A1 and E (WB and Pig).</title>
        <authorList>
            <person name="Adam R.D."/>
            <person name="Dahlstrom E.W."/>
            <person name="Martens C.A."/>
            <person name="Bruno D.P."/>
            <person name="Barbian K.D."/>
            <person name="Ricklefs S.M."/>
            <person name="Hernandez M.M."/>
            <person name="Narla N.P."/>
            <person name="Patel R.B."/>
            <person name="Porcella S.F."/>
            <person name="Nash T.E."/>
        </authorList>
    </citation>
    <scope>NUCLEOTIDE SEQUENCE [LARGE SCALE GENOMIC DNA]</scope>
    <source>
        <strain evidence="3 4">GS</strain>
    </source>
</reference>
<evidence type="ECO:0000256" key="2">
    <source>
        <dbReference type="SAM" id="Phobius"/>
    </source>
</evidence>
<accession>V6TVB3</accession>
<comment type="caution">
    <text evidence="3">The sequence shown here is derived from an EMBL/GenBank/DDBJ whole genome shotgun (WGS) entry which is preliminary data.</text>
</comment>
<name>V6TVB3_GIAIN</name>
<feature type="region of interest" description="Disordered" evidence="1">
    <location>
        <begin position="40"/>
        <end position="61"/>
    </location>
</feature>
<proteinExistence type="predicted"/>
<evidence type="ECO:0000313" key="3">
    <source>
        <dbReference type="EMBL" id="ESU42913.1"/>
    </source>
</evidence>
<keyword evidence="2" id="KW-0472">Membrane</keyword>
<keyword evidence="2" id="KW-0812">Transmembrane</keyword>
<evidence type="ECO:0000313" key="4">
    <source>
        <dbReference type="Proteomes" id="UP000018040"/>
    </source>
</evidence>
<feature type="compositionally biased region" description="Pro residues" evidence="1">
    <location>
        <begin position="46"/>
        <end position="59"/>
    </location>
</feature>